<dbReference type="InterPro" id="IPR028098">
    <property type="entry name" value="Glyco_trans_4-like_N"/>
</dbReference>
<evidence type="ECO:0000313" key="2">
    <source>
        <dbReference type="EMBL" id="MBK3517124.1"/>
    </source>
</evidence>
<reference evidence="2 3" key="1">
    <citation type="submission" date="2021-01" db="EMBL/GenBank/DDBJ databases">
        <title>Carboxyliciviraga sp.nov., isolated from coastal sediments.</title>
        <authorList>
            <person name="Lu D."/>
            <person name="Zhang T."/>
        </authorList>
    </citation>
    <scope>NUCLEOTIDE SEQUENCE [LARGE SCALE GENOMIC DNA]</scope>
    <source>
        <strain evidence="2 3">N1Y132</strain>
    </source>
</reference>
<name>A0ABS1HHL2_9BACT</name>
<dbReference type="InterPro" id="IPR050194">
    <property type="entry name" value="Glycosyltransferase_grp1"/>
</dbReference>
<dbReference type="EMBL" id="JAENRR010000012">
    <property type="protein sequence ID" value="MBK3517124.1"/>
    <property type="molecule type" value="Genomic_DNA"/>
</dbReference>
<dbReference type="CDD" id="cd03801">
    <property type="entry name" value="GT4_PimA-like"/>
    <property type="match status" value="1"/>
</dbReference>
<dbReference type="SUPFAM" id="SSF53756">
    <property type="entry name" value="UDP-Glycosyltransferase/glycogen phosphorylase"/>
    <property type="match status" value="1"/>
</dbReference>
<organism evidence="2 3">
    <name type="scientific">Carboxylicivirga marina</name>
    <dbReference type="NCBI Taxonomy" id="2800988"/>
    <lineage>
        <taxon>Bacteria</taxon>
        <taxon>Pseudomonadati</taxon>
        <taxon>Bacteroidota</taxon>
        <taxon>Bacteroidia</taxon>
        <taxon>Marinilabiliales</taxon>
        <taxon>Marinilabiliaceae</taxon>
        <taxon>Carboxylicivirga</taxon>
    </lineage>
</organism>
<keyword evidence="3" id="KW-1185">Reference proteome</keyword>
<dbReference type="Proteomes" id="UP000605676">
    <property type="component" value="Unassembled WGS sequence"/>
</dbReference>
<evidence type="ECO:0000259" key="1">
    <source>
        <dbReference type="Pfam" id="PF13439"/>
    </source>
</evidence>
<evidence type="ECO:0000313" key="3">
    <source>
        <dbReference type="Proteomes" id="UP000605676"/>
    </source>
</evidence>
<feature type="domain" description="Glycosyltransferase subfamily 4-like N-terminal" evidence="1">
    <location>
        <begin position="118"/>
        <end position="226"/>
    </location>
</feature>
<dbReference type="RefSeq" id="WP_200464353.1">
    <property type="nucleotide sequence ID" value="NZ_JAENRR010000012.1"/>
</dbReference>
<dbReference type="PANTHER" id="PTHR45947">
    <property type="entry name" value="SULFOQUINOVOSYL TRANSFERASE SQD2"/>
    <property type="match status" value="1"/>
</dbReference>
<dbReference type="PANTHER" id="PTHR45947:SF3">
    <property type="entry name" value="SULFOQUINOVOSYL TRANSFERASE SQD2"/>
    <property type="match status" value="1"/>
</dbReference>
<accession>A0ABS1HHL2</accession>
<protein>
    <submittedName>
        <fullName evidence="2">Glycosyltransferase family 4 protein</fullName>
    </submittedName>
</protein>
<proteinExistence type="predicted"/>
<dbReference type="Pfam" id="PF13692">
    <property type="entry name" value="Glyco_trans_1_4"/>
    <property type="match status" value="1"/>
</dbReference>
<sequence>MKIVFIVPGTGDSFYCGNCFRDNLQASALRKQGHDVMVIPLYLPVNNKAFKTNSPVFFPATSFYLAQKFFQRIKMPLWLERMLSSGSMLKMAASLSGTTSADGMEGMTLAMINGDDKVFLAEVERLVSWLKEDEQPDIIHLSSTLLIGIAKVLKEKLEIPVVCSVQDEEVWLDSMKEKYANDAWYSIEVNLQYVDKLITTSNFYKNVLQQRLPNSKEPEVIYPGIDQTDYKQVNRPTDPVIGFFYRMNHLNGLDILAKAFLILKEKNNILQLKLKIGGGYTNADIKFIKKLKKMLEPYQSDVEFVDDYAISDHASFYDAVSLISVPLTFDEGVGLYLCEAFAAGIPAVVPDTGSFSEIVDGAGILYQPNTPEKLAEALEVLLSDKERYQGASIKARQHAEKKYKDTVLADKLNEVYHACIWQKHTRPGNTF</sequence>
<gene>
    <name evidence="2" type="ORF">JIV24_07195</name>
</gene>
<comment type="caution">
    <text evidence="2">The sequence shown here is derived from an EMBL/GenBank/DDBJ whole genome shotgun (WGS) entry which is preliminary data.</text>
</comment>
<dbReference type="Pfam" id="PF13439">
    <property type="entry name" value="Glyco_transf_4"/>
    <property type="match status" value="1"/>
</dbReference>
<dbReference type="Gene3D" id="3.40.50.2000">
    <property type="entry name" value="Glycogen Phosphorylase B"/>
    <property type="match status" value="2"/>
</dbReference>